<dbReference type="SUPFAM" id="SSF55781">
    <property type="entry name" value="GAF domain-like"/>
    <property type="match status" value="1"/>
</dbReference>
<dbReference type="InterPro" id="IPR005471">
    <property type="entry name" value="Tscrpt_reg_IclR_N"/>
</dbReference>
<dbReference type="Gene3D" id="3.30.450.40">
    <property type="match status" value="1"/>
</dbReference>
<dbReference type="Pfam" id="PF01614">
    <property type="entry name" value="IclR_C"/>
    <property type="match status" value="1"/>
</dbReference>
<dbReference type="InterPro" id="IPR036388">
    <property type="entry name" value="WH-like_DNA-bd_sf"/>
</dbReference>
<dbReference type="InterPro" id="IPR036390">
    <property type="entry name" value="WH_DNA-bd_sf"/>
</dbReference>
<dbReference type="InterPro" id="IPR050707">
    <property type="entry name" value="HTH_MetabolicPath_Reg"/>
</dbReference>
<keyword evidence="3" id="KW-0804">Transcription</keyword>
<dbReference type="InterPro" id="IPR029016">
    <property type="entry name" value="GAF-like_dom_sf"/>
</dbReference>
<dbReference type="GO" id="GO:0003677">
    <property type="term" value="F:DNA binding"/>
    <property type="evidence" value="ECO:0007669"/>
    <property type="project" value="UniProtKB-KW"/>
</dbReference>
<dbReference type="AlphaFoldDB" id="A0A853BA70"/>
<dbReference type="SMART" id="SM00346">
    <property type="entry name" value="HTH_ICLR"/>
    <property type="match status" value="1"/>
</dbReference>
<keyword evidence="2 6" id="KW-0238">DNA-binding</keyword>
<accession>A0A853BA70</accession>
<sequence length="255" mass="27537">MTDQPPRTPLLQGLAILEYFATTPRATVAEVARHFGMPMSTVYRYVRQLWQGGYLYRIDGAYSRGRKSLVESTGSDQHLVTVARPVLTSLRDATDGPALLSVRVESVLLCLDVVSPPSWGPLTFRPGQVQSLHAGASAEVLLAFAPAAVVDSVTARPLRRYTAKTPEVAQLRERLATVRRHGYAVSYGELTAGIVGVAAPVLHDRQCVCAVSSVAPQDGVGARLDQMIGQVRDAARALAEQVAVGGGRAWHREER</sequence>
<dbReference type="GO" id="GO:0045892">
    <property type="term" value="P:negative regulation of DNA-templated transcription"/>
    <property type="evidence" value="ECO:0007669"/>
    <property type="project" value="TreeGrafter"/>
</dbReference>
<dbReference type="RefSeq" id="WP_179775451.1">
    <property type="nucleotide sequence ID" value="NZ_JACCFK010000001.1"/>
</dbReference>
<evidence type="ECO:0000256" key="1">
    <source>
        <dbReference type="ARBA" id="ARBA00023015"/>
    </source>
</evidence>
<evidence type="ECO:0000313" key="7">
    <source>
        <dbReference type="Proteomes" id="UP000549616"/>
    </source>
</evidence>
<dbReference type="Gene3D" id="1.10.10.10">
    <property type="entry name" value="Winged helix-like DNA-binding domain superfamily/Winged helix DNA-binding domain"/>
    <property type="match status" value="1"/>
</dbReference>
<gene>
    <name evidence="6" type="ORF">HNR02_004904</name>
</gene>
<dbReference type="PANTHER" id="PTHR30136">
    <property type="entry name" value="HELIX-TURN-HELIX TRANSCRIPTIONAL REGULATOR, ICLR FAMILY"/>
    <property type="match status" value="1"/>
</dbReference>
<dbReference type="Pfam" id="PF09339">
    <property type="entry name" value="HTH_IclR"/>
    <property type="match status" value="1"/>
</dbReference>
<evidence type="ECO:0000313" key="6">
    <source>
        <dbReference type="EMBL" id="NYI91581.1"/>
    </source>
</evidence>
<dbReference type="SUPFAM" id="SSF46785">
    <property type="entry name" value="Winged helix' DNA-binding domain"/>
    <property type="match status" value="1"/>
</dbReference>
<evidence type="ECO:0000259" key="4">
    <source>
        <dbReference type="PROSITE" id="PS51077"/>
    </source>
</evidence>
<dbReference type="Proteomes" id="UP000549616">
    <property type="component" value="Unassembled WGS sequence"/>
</dbReference>
<feature type="domain" description="IclR-ED" evidence="5">
    <location>
        <begin position="65"/>
        <end position="244"/>
    </location>
</feature>
<proteinExistence type="predicted"/>
<name>A0A853BA70_9PSEU</name>
<keyword evidence="1" id="KW-0805">Transcription regulation</keyword>
<organism evidence="6 7">
    <name type="scientific">Amycolatopsis endophytica</name>
    <dbReference type="NCBI Taxonomy" id="860233"/>
    <lineage>
        <taxon>Bacteria</taxon>
        <taxon>Bacillati</taxon>
        <taxon>Actinomycetota</taxon>
        <taxon>Actinomycetes</taxon>
        <taxon>Pseudonocardiales</taxon>
        <taxon>Pseudonocardiaceae</taxon>
        <taxon>Amycolatopsis</taxon>
    </lineage>
</organism>
<protein>
    <submittedName>
        <fullName evidence="6">DNA-binding IclR family transcriptional regulator</fullName>
    </submittedName>
</protein>
<dbReference type="PANTHER" id="PTHR30136:SF24">
    <property type="entry name" value="HTH-TYPE TRANSCRIPTIONAL REPRESSOR ALLR"/>
    <property type="match status" value="1"/>
</dbReference>
<dbReference type="EMBL" id="JACCFK010000001">
    <property type="protein sequence ID" value="NYI91581.1"/>
    <property type="molecule type" value="Genomic_DNA"/>
</dbReference>
<evidence type="ECO:0000256" key="2">
    <source>
        <dbReference type="ARBA" id="ARBA00023125"/>
    </source>
</evidence>
<evidence type="ECO:0000256" key="3">
    <source>
        <dbReference type="ARBA" id="ARBA00023163"/>
    </source>
</evidence>
<feature type="domain" description="HTH iclR-type" evidence="4">
    <location>
        <begin position="7"/>
        <end position="66"/>
    </location>
</feature>
<dbReference type="PROSITE" id="PS51078">
    <property type="entry name" value="ICLR_ED"/>
    <property type="match status" value="1"/>
</dbReference>
<dbReference type="InterPro" id="IPR014757">
    <property type="entry name" value="Tscrpt_reg_IclR_C"/>
</dbReference>
<dbReference type="PROSITE" id="PS51077">
    <property type="entry name" value="HTH_ICLR"/>
    <property type="match status" value="1"/>
</dbReference>
<comment type="caution">
    <text evidence="6">The sequence shown here is derived from an EMBL/GenBank/DDBJ whole genome shotgun (WGS) entry which is preliminary data.</text>
</comment>
<evidence type="ECO:0000259" key="5">
    <source>
        <dbReference type="PROSITE" id="PS51078"/>
    </source>
</evidence>
<keyword evidence="7" id="KW-1185">Reference proteome</keyword>
<reference evidence="6 7" key="1">
    <citation type="submission" date="2020-07" db="EMBL/GenBank/DDBJ databases">
        <title>Sequencing the genomes of 1000 actinobacteria strains.</title>
        <authorList>
            <person name="Klenk H.-P."/>
        </authorList>
    </citation>
    <scope>NUCLEOTIDE SEQUENCE [LARGE SCALE GENOMIC DNA]</scope>
    <source>
        <strain evidence="6 7">DSM 104006</strain>
    </source>
</reference>
<dbReference type="GO" id="GO:0003700">
    <property type="term" value="F:DNA-binding transcription factor activity"/>
    <property type="evidence" value="ECO:0007669"/>
    <property type="project" value="TreeGrafter"/>
</dbReference>